<sequence length="372" mass="42998">MRNLNRLPLDDDIIDRILQFSPSFPTLQSAILTSKAFYNVFKAHPRSLIRAVAYNIVGPALPQALRAVRYRVPEGNDKKDDSGSETESDSDDEHRDKAPPRSPKNASPSVEDDDEEDEETDEKILITPEEIRQLTENAKVVAELQDLLSLRHKNRKFKTSQLTPTESYSFQRAVYRIWLFSRVFHYRKYEEWNDMDRDDIPMEERIKVQQARRKFLRQFFTDELLQISAVVHFLNELTGWAWKVHDNGNDIRQSSSYLARPTFLIFFRRWTNTAEQLLAGGPAHLLKCIKDGFANLDDIWFEHQVMLEDYMSHPISGILEERQTKVPETDSAVYKLILDSVDGGNDPCVFISVIISTENEAHPSQVNNAISL</sequence>
<keyword evidence="3" id="KW-1185">Reference proteome</keyword>
<feature type="region of interest" description="Disordered" evidence="1">
    <location>
        <begin position="72"/>
        <end position="128"/>
    </location>
</feature>
<dbReference type="OrthoDB" id="2745518at2759"/>
<accession>A0A8H5FNT6</accession>
<evidence type="ECO:0000313" key="3">
    <source>
        <dbReference type="Proteomes" id="UP000559256"/>
    </source>
</evidence>
<evidence type="ECO:0000313" key="2">
    <source>
        <dbReference type="EMBL" id="KAF5343213.1"/>
    </source>
</evidence>
<proteinExistence type="predicted"/>
<dbReference type="EMBL" id="JAACJM010000145">
    <property type="protein sequence ID" value="KAF5343213.1"/>
    <property type="molecule type" value="Genomic_DNA"/>
</dbReference>
<reference evidence="2 3" key="1">
    <citation type="journal article" date="2020" name="ISME J.">
        <title>Uncovering the hidden diversity of litter-decomposition mechanisms in mushroom-forming fungi.</title>
        <authorList>
            <person name="Floudas D."/>
            <person name="Bentzer J."/>
            <person name="Ahren D."/>
            <person name="Johansson T."/>
            <person name="Persson P."/>
            <person name="Tunlid A."/>
        </authorList>
    </citation>
    <scope>NUCLEOTIDE SEQUENCE [LARGE SCALE GENOMIC DNA]</scope>
    <source>
        <strain evidence="2 3">CBS 291.85</strain>
    </source>
</reference>
<dbReference type="Proteomes" id="UP000559256">
    <property type="component" value="Unassembled WGS sequence"/>
</dbReference>
<gene>
    <name evidence="2" type="ORF">D9758_013421</name>
</gene>
<evidence type="ECO:0008006" key="4">
    <source>
        <dbReference type="Google" id="ProtNLM"/>
    </source>
</evidence>
<evidence type="ECO:0000256" key="1">
    <source>
        <dbReference type="SAM" id="MobiDB-lite"/>
    </source>
</evidence>
<feature type="compositionally biased region" description="Acidic residues" evidence="1">
    <location>
        <begin position="110"/>
        <end position="121"/>
    </location>
</feature>
<organism evidence="2 3">
    <name type="scientific">Tetrapyrgos nigripes</name>
    <dbReference type="NCBI Taxonomy" id="182062"/>
    <lineage>
        <taxon>Eukaryota</taxon>
        <taxon>Fungi</taxon>
        <taxon>Dikarya</taxon>
        <taxon>Basidiomycota</taxon>
        <taxon>Agaricomycotina</taxon>
        <taxon>Agaricomycetes</taxon>
        <taxon>Agaricomycetidae</taxon>
        <taxon>Agaricales</taxon>
        <taxon>Marasmiineae</taxon>
        <taxon>Marasmiaceae</taxon>
        <taxon>Tetrapyrgos</taxon>
    </lineage>
</organism>
<name>A0A8H5FNT6_9AGAR</name>
<feature type="compositionally biased region" description="Basic and acidic residues" evidence="1">
    <location>
        <begin position="72"/>
        <end position="82"/>
    </location>
</feature>
<comment type="caution">
    <text evidence="2">The sequence shown here is derived from an EMBL/GenBank/DDBJ whole genome shotgun (WGS) entry which is preliminary data.</text>
</comment>
<protein>
    <recommendedName>
        <fullName evidence="4">F-box domain-containing protein</fullName>
    </recommendedName>
</protein>
<dbReference type="AlphaFoldDB" id="A0A8H5FNT6"/>